<dbReference type="Pfam" id="PF01244">
    <property type="entry name" value="Peptidase_M19"/>
    <property type="match status" value="1"/>
</dbReference>
<comment type="cofactor">
    <cofactor evidence="4">
        <name>Zn(2+)</name>
        <dbReference type="ChEBI" id="CHEBI:29105"/>
    </cofactor>
</comment>
<reference evidence="5 6" key="1">
    <citation type="submission" date="2015-08" db="EMBL/GenBank/DDBJ databases">
        <title>Emmonsia species relationships and genome sequence.</title>
        <authorList>
            <person name="Cuomo C.A."/>
            <person name="Schwartz I.S."/>
            <person name="Kenyon C."/>
            <person name="De Hoog G.S."/>
            <person name="Govender N.P."/>
            <person name="Botha A."/>
            <person name="Moreno L."/>
            <person name="De Vries M."/>
            <person name="Munoz J.F."/>
            <person name="Stielow J.B."/>
        </authorList>
    </citation>
    <scope>NUCLEOTIDE SEQUENCE [LARGE SCALE GENOMIC DNA]</scope>
    <source>
        <strain evidence="5 6">EI222</strain>
    </source>
</reference>
<dbReference type="EC" id="3.4.13.19" evidence="4"/>
<keyword evidence="4" id="KW-0479">Metal-binding</keyword>
<dbReference type="SUPFAM" id="SSF51556">
    <property type="entry name" value="Metallo-dependent hydrolases"/>
    <property type="match status" value="1"/>
</dbReference>
<comment type="caution">
    <text evidence="5">The sequence shown here is derived from an EMBL/GenBank/DDBJ whole genome shotgun (WGS) entry which is preliminary data.</text>
</comment>
<dbReference type="OrthoDB" id="445695at2759"/>
<accession>A0A1J9R5G5</accession>
<dbReference type="GO" id="GO:0006508">
    <property type="term" value="P:proteolysis"/>
    <property type="evidence" value="ECO:0007669"/>
    <property type="project" value="UniProtKB-KW"/>
</dbReference>
<proteinExistence type="inferred from homology"/>
<dbReference type="InterPro" id="IPR008257">
    <property type="entry name" value="Pept_M19"/>
</dbReference>
<name>A0A1J9R5G5_9EURO</name>
<keyword evidence="2 4" id="KW-0862">Zinc</keyword>
<dbReference type="PANTHER" id="PTHR10443:SF12">
    <property type="entry name" value="DIPEPTIDASE"/>
    <property type="match status" value="1"/>
</dbReference>
<sequence>MTGLCLAGQTANVGNHTTDGHNDFPYFIRALYNNDIYHKNFSNGMELPGQVDFPRLRKGGLRGQFWSAYMQCPRNSHNFSDETHQDTVHDTFQQIDLVHRLANEFPQHLRIASSSNDVWTNFANSDTISSFIGVEGLHQIGNSASILRMYHRLGVRYVSLTHSCHNKYADSATPEKPFHNGLSPAGEAMVREMNRLGMIVDLAHVSNNTMRDALRVSSAPVIFSHSSVYARCAHPRNVPDDVLLELKNNGGVIMITFFRAYTRCDGKGTASLSDVADHIQYAGELIGYEHVGLGADFDGMPDVVEGLEDVSKYPDLIAELLRRGVSEKDLQGVVGANVLRVLKEVELEAEQLKDVKPLQDEVKKLN</sequence>
<dbReference type="Gene3D" id="3.20.20.140">
    <property type="entry name" value="Metal-dependent hydrolases"/>
    <property type="match status" value="1"/>
</dbReference>
<evidence type="ECO:0000313" key="5">
    <source>
        <dbReference type="EMBL" id="OJD23252.1"/>
    </source>
</evidence>
<dbReference type="VEuPathDB" id="FungiDB:ACJ73_05395"/>
<organism evidence="5 6">
    <name type="scientific">Blastomyces percursus</name>
    <dbReference type="NCBI Taxonomy" id="1658174"/>
    <lineage>
        <taxon>Eukaryota</taxon>
        <taxon>Fungi</taxon>
        <taxon>Dikarya</taxon>
        <taxon>Ascomycota</taxon>
        <taxon>Pezizomycotina</taxon>
        <taxon>Eurotiomycetes</taxon>
        <taxon>Eurotiomycetidae</taxon>
        <taxon>Onygenales</taxon>
        <taxon>Ajellomycetaceae</taxon>
        <taxon>Blastomyces</taxon>
    </lineage>
</organism>
<evidence type="ECO:0000256" key="3">
    <source>
        <dbReference type="ARBA" id="ARBA00022997"/>
    </source>
</evidence>
<gene>
    <name evidence="5" type="ORF">ACJ73_05395</name>
</gene>
<dbReference type="GO" id="GO:0046872">
    <property type="term" value="F:metal ion binding"/>
    <property type="evidence" value="ECO:0007669"/>
    <property type="project" value="UniProtKB-UniRule"/>
</dbReference>
<evidence type="ECO:0000256" key="4">
    <source>
        <dbReference type="RuleBase" id="RU341113"/>
    </source>
</evidence>
<evidence type="ECO:0000256" key="1">
    <source>
        <dbReference type="ARBA" id="ARBA00003491"/>
    </source>
</evidence>
<dbReference type="AlphaFoldDB" id="A0A1J9R5G5"/>
<comment type="function">
    <text evidence="1">Hydrolyzes a wide range of dipeptides.</text>
</comment>
<dbReference type="EMBL" id="LGTZ01000839">
    <property type="protein sequence ID" value="OJD23252.1"/>
    <property type="molecule type" value="Genomic_DNA"/>
</dbReference>
<dbReference type="Proteomes" id="UP000242791">
    <property type="component" value="Unassembled WGS sequence"/>
</dbReference>
<dbReference type="CDD" id="cd01301">
    <property type="entry name" value="rDP_like"/>
    <property type="match status" value="1"/>
</dbReference>
<keyword evidence="4" id="KW-0482">Metalloprotease</keyword>
<evidence type="ECO:0000313" key="6">
    <source>
        <dbReference type="Proteomes" id="UP000242791"/>
    </source>
</evidence>
<protein>
    <recommendedName>
        <fullName evidence="4">Dipeptidase</fullName>
        <ecNumber evidence="4">3.4.13.19</ecNumber>
    </recommendedName>
</protein>
<comment type="catalytic activity">
    <reaction evidence="4">
        <text>an L-aminoacyl-L-amino acid + H2O = 2 an L-alpha-amino acid</text>
        <dbReference type="Rhea" id="RHEA:48940"/>
        <dbReference type="ChEBI" id="CHEBI:15377"/>
        <dbReference type="ChEBI" id="CHEBI:59869"/>
        <dbReference type="ChEBI" id="CHEBI:77460"/>
        <dbReference type="EC" id="3.4.13.19"/>
    </reaction>
</comment>
<dbReference type="PANTHER" id="PTHR10443">
    <property type="entry name" value="MICROSOMAL DIPEPTIDASE"/>
    <property type="match status" value="1"/>
</dbReference>
<dbReference type="GO" id="GO:0070573">
    <property type="term" value="F:metallodipeptidase activity"/>
    <property type="evidence" value="ECO:0007669"/>
    <property type="project" value="InterPro"/>
</dbReference>
<keyword evidence="4" id="KW-0378">Hydrolase</keyword>
<keyword evidence="3 4" id="KW-0224">Dipeptidase</keyword>
<dbReference type="PROSITE" id="PS51365">
    <property type="entry name" value="RENAL_DIPEPTIDASE_2"/>
    <property type="match status" value="1"/>
</dbReference>
<dbReference type="STRING" id="1658174.A0A1J9R5G5"/>
<keyword evidence="4" id="KW-0645">Protease</keyword>
<evidence type="ECO:0000256" key="2">
    <source>
        <dbReference type="ARBA" id="ARBA00022833"/>
    </source>
</evidence>
<comment type="similarity">
    <text evidence="4">Belongs to the metallo-dependent hydrolases superfamily. Peptidase M19 family.</text>
</comment>
<dbReference type="InterPro" id="IPR032466">
    <property type="entry name" value="Metal_Hydrolase"/>
</dbReference>
<keyword evidence="6" id="KW-1185">Reference proteome</keyword>